<keyword evidence="1" id="KW-0812">Transmembrane</keyword>
<reference evidence="3" key="1">
    <citation type="submission" date="2017-08" db="EMBL/GenBank/DDBJ databases">
        <title>A dynamic microbial community with high functional redundancy inhabits the cold, oxic subseafloor aquifer.</title>
        <authorList>
            <person name="Tully B.J."/>
            <person name="Wheat C.G."/>
            <person name="Glazer B.T."/>
            <person name="Huber J.A."/>
        </authorList>
    </citation>
    <scope>NUCLEOTIDE SEQUENCE [LARGE SCALE GENOMIC DNA]</scope>
</reference>
<evidence type="ECO:0000313" key="3">
    <source>
        <dbReference type="Proteomes" id="UP000218113"/>
    </source>
</evidence>
<protein>
    <submittedName>
        <fullName evidence="2">Uncharacterized protein</fullName>
    </submittedName>
</protein>
<organism evidence="2 3">
    <name type="scientific">SAR324 cluster bacterium</name>
    <dbReference type="NCBI Taxonomy" id="2024889"/>
    <lineage>
        <taxon>Bacteria</taxon>
        <taxon>Deltaproteobacteria</taxon>
        <taxon>SAR324 cluster</taxon>
    </lineage>
</organism>
<dbReference type="EMBL" id="NVSR01000024">
    <property type="protein sequence ID" value="PCI28852.1"/>
    <property type="molecule type" value="Genomic_DNA"/>
</dbReference>
<accession>A0A2A4T5Q3</accession>
<keyword evidence="1" id="KW-0472">Membrane</keyword>
<evidence type="ECO:0000313" key="2">
    <source>
        <dbReference type="EMBL" id="PCI28852.1"/>
    </source>
</evidence>
<dbReference type="Proteomes" id="UP000218113">
    <property type="component" value="Unassembled WGS sequence"/>
</dbReference>
<feature type="transmembrane region" description="Helical" evidence="1">
    <location>
        <begin position="28"/>
        <end position="51"/>
    </location>
</feature>
<evidence type="ECO:0000256" key="1">
    <source>
        <dbReference type="SAM" id="Phobius"/>
    </source>
</evidence>
<name>A0A2A4T5Q3_9DELT</name>
<comment type="caution">
    <text evidence="2">The sequence shown here is derived from an EMBL/GenBank/DDBJ whole genome shotgun (WGS) entry which is preliminary data.</text>
</comment>
<gene>
    <name evidence="2" type="ORF">COB67_05420</name>
</gene>
<dbReference type="AlphaFoldDB" id="A0A2A4T5Q3"/>
<proteinExistence type="predicted"/>
<sequence length="257" mass="29012">MNLDNLYTVTIVRNVGIPISFTVRRWKAIFLLMVCFFFVCFLAAGSIYFLLLRAETQKLETDLASTKTQFEVLSRQLLEKDRKHYLESPEQGLVEQAAIKAEMLKQPAFTTEGMWVKKESGISLDQVQTGAVVEVARFSSSVKGDNFTIRVKLKNIAIPSQLVGGFLMITLVNRDQSPVLYKAAIGGSLGKDGFPSSYRSGRQFQLSRKASSRTITHKFKLQEADEYYTDVLIFVNSYKGSPLARQSIPLDRKIFLE</sequence>
<keyword evidence="1" id="KW-1133">Transmembrane helix</keyword>